<feature type="domain" description="Enoyl reductase (ER)" evidence="2">
    <location>
        <begin position="12"/>
        <end position="336"/>
    </location>
</feature>
<dbReference type="STRING" id="945713.IALB_1036"/>
<dbReference type="SUPFAM" id="SSF51735">
    <property type="entry name" value="NAD(P)-binding Rossmann-fold domains"/>
    <property type="match status" value="1"/>
</dbReference>
<accession>I0AIE0</accession>
<dbReference type="Proteomes" id="UP000007394">
    <property type="component" value="Chromosome"/>
</dbReference>
<dbReference type="AlphaFoldDB" id="I0AIE0"/>
<dbReference type="GO" id="GO:0016491">
    <property type="term" value="F:oxidoreductase activity"/>
    <property type="evidence" value="ECO:0007669"/>
    <property type="project" value="UniProtKB-KW"/>
</dbReference>
<dbReference type="SMART" id="SM00829">
    <property type="entry name" value="PKS_ER"/>
    <property type="match status" value="1"/>
</dbReference>
<dbReference type="Gene3D" id="3.40.50.720">
    <property type="entry name" value="NAD(P)-binding Rossmann-like Domain"/>
    <property type="match status" value="1"/>
</dbReference>
<keyword evidence="1" id="KW-0560">Oxidoreductase</keyword>
<dbReference type="PANTHER" id="PTHR44054">
    <property type="entry name" value="SYNAPTIC VESICLE MEMBRANE PROTEIN VAT-1 HOMOLOG-LIKE"/>
    <property type="match status" value="1"/>
</dbReference>
<dbReference type="eggNOG" id="COG0604">
    <property type="taxonomic scope" value="Bacteria"/>
</dbReference>
<evidence type="ECO:0000259" key="2">
    <source>
        <dbReference type="SMART" id="SM00829"/>
    </source>
</evidence>
<dbReference type="InterPro" id="IPR052100">
    <property type="entry name" value="SV-ATPase_mito-regulator"/>
</dbReference>
<dbReference type="Pfam" id="PF00107">
    <property type="entry name" value="ADH_zinc_N"/>
    <property type="match status" value="1"/>
</dbReference>
<proteinExistence type="predicted"/>
<dbReference type="InterPro" id="IPR013154">
    <property type="entry name" value="ADH-like_N"/>
</dbReference>
<dbReference type="PATRIC" id="fig|945713.3.peg.1042"/>
<keyword evidence="4" id="KW-1185">Reference proteome</keyword>
<dbReference type="EMBL" id="CP003418">
    <property type="protein sequence ID" value="AFH48747.1"/>
    <property type="molecule type" value="Genomic_DNA"/>
</dbReference>
<protein>
    <submittedName>
        <fullName evidence="3">Zn-dependent oxidoreductase</fullName>
    </submittedName>
</protein>
<dbReference type="InterPro" id="IPR013149">
    <property type="entry name" value="ADH-like_C"/>
</dbReference>
<name>I0AIE0_IGNAJ</name>
<dbReference type="SUPFAM" id="SSF50129">
    <property type="entry name" value="GroES-like"/>
    <property type="match status" value="1"/>
</dbReference>
<evidence type="ECO:0000313" key="4">
    <source>
        <dbReference type="Proteomes" id="UP000007394"/>
    </source>
</evidence>
<dbReference type="HOGENOM" id="CLU_026673_3_1_10"/>
<dbReference type="OrthoDB" id="9787435at2"/>
<dbReference type="Pfam" id="PF08240">
    <property type="entry name" value="ADH_N"/>
    <property type="match status" value="1"/>
</dbReference>
<dbReference type="RefSeq" id="WP_014559902.1">
    <property type="nucleotide sequence ID" value="NC_017464.1"/>
</dbReference>
<evidence type="ECO:0000313" key="3">
    <source>
        <dbReference type="EMBL" id="AFH48747.1"/>
    </source>
</evidence>
<dbReference type="InterPro" id="IPR020843">
    <property type="entry name" value="ER"/>
</dbReference>
<dbReference type="KEGG" id="ial:IALB_1036"/>
<evidence type="ECO:0000256" key="1">
    <source>
        <dbReference type="ARBA" id="ARBA00023002"/>
    </source>
</evidence>
<gene>
    <name evidence="3" type="ordered locus">IALB_1036</name>
</gene>
<dbReference type="Gene3D" id="3.90.180.10">
    <property type="entry name" value="Medium-chain alcohol dehydrogenases, catalytic domain"/>
    <property type="match status" value="1"/>
</dbReference>
<reference evidence="3 4" key="1">
    <citation type="journal article" date="2012" name="Front. Microbiol.">
        <title>Complete genome of Ignavibacterium album, a metabolically versatile, flagellated, facultative anaerobe from the phylum Chlorobi.</title>
        <authorList>
            <person name="Liu Z."/>
            <person name="Frigaard N.-U."/>
            <person name="Vogl K."/>
            <person name="Iino T."/>
            <person name="Ohkuma M."/>
            <person name="Overmann J."/>
            <person name="Bryant D.A."/>
        </authorList>
    </citation>
    <scope>NUCLEOTIDE SEQUENCE [LARGE SCALE GENOMIC DNA]</scope>
    <source>
        <strain evidence="4">DSM 19864 / JCM 16511 / NBRC 101810 / Mat9-16</strain>
    </source>
</reference>
<dbReference type="InterPro" id="IPR036291">
    <property type="entry name" value="NAD(P)-bd_dom_sf"/>
</dbReference>
<dbReference type="InterPro" id="IPR011032">
    <property type="entry name" value="GroES-like_sf"/>
</dbReference>
<sequence>MKRMVYLMSKTGSINKLKLTSDELPKPNSNEVTIEVKSIGLNFADFFCIHGLYKAAPKNNLIPGLEFSGVVIDKGNEVDEFSVGDKIIGVTKFGAFATHINLDKNYLMKLSDDWSFEEGASFIVQALTAYYALKELGNVKENQIVLMHSVAGGVGIYANRIAKKFNCTTIGTVGSLDKIEKIKNEKVDFILVRDKNFIPDLKKVLNDRKIDLLLESLTGKYFKDTFNLLAPQGRAIIYGASNFATHTSFPNYFELAYKYLTRPKVDILKLIEQNRSVMGFNLIWLYEKGEYLKSLLNELMELRLDKPYIGEIFNFNQMHDAIRKFQSGKTFGKVVVKIE</sequence>
<dbReference type="PANTHER" id="PTHR44054:SF1">
    <property type="entry name" value="SYNAPTIC VESICLE MEMBRANE PROTEIN VAT-1 HOMOLOG"/>
    <property type="match status" value="1"/>
</dbReference>
<organism evidence="3 4">
    <name type="scientific">Ignavibacterium album (strain DSM 19864 / JCM 16511 / NBRC 101810 / Mat9-16)</name>
    <dbReference type="NCBI Taxonomy" id="945713"/>
    <lineage>
        <taxon>Bacteria</taxon>
        <taxon>Pseudomonadati</taxon>
        <taxon>Ignavibacteriota</taxon>
        <taxon>Ignavibacteria</taxon>
        <taxon>Ignavibacteriales</taxon>
        <taxon>Ignavibacteriaceae</taxon>
        <taxon>Ignavibacterium</taxon>
    </lineage>
</organism>